<organism evidence="5 6">
    <name type="scientific">Lactiplantibacillus songbeiensis</name>
    <dbReference type="NCBI Taxonomy" id="2559920"/>
    <lineage>
        <taxon>Bacteria</taxon>
        <taxon>Bacillati</taxon>
        <taxon>Bacillota</taxon>
        <taxon>Bacilli</taxon>
        <taxon>Lactobacillales</taxon>
        <taxon>Lactobacillaceae</taxon>
        <taxon>Lactiplantibacillus</taxon>
    </lineage>
</organism>
<evidence type="ECO:0000313" key="6">
    <source>
        <dbReference type="Proteomes" id="UP001597188"/>
    </source>
</evidence>
<evidence type="ECO:0000256" key="1">
    <source>
        <dbReference type="ARBA" id="ARBA00006739"/>
    </source>
</evidence>
<dbReference type="Gene3D" id="3.90.550.10">
    <property type="entry name" value="Spore Coat Polysaccharide Biosynthesis Protein SpsA, Chain A"/>
    <property type="match status" value="1"/>
</dbReference>
<dbReference type="PANTHER" id="PTHR43685">
    <property type="entry name" value="GLYCOSYLTRANSFERASE"/>
    <property type="match status" value="1"/>
</dbReference>
<gene>
    <name evidence="5" type="ORF">ACFQ5L_09905</name>
</gene>
<keyword evidence="3 5" id="KW-0808">Transferase</keyword>
<dbReference type="Proteomes" id="UP001597188">
    <property type="component" value="Unassembled WGS sequence"/>
</dbReference>
<evidence type="ECO:0000256" key="3">
    <source>
        <dbReference type="ARBA" id="ARBA00022679"/>
    </source>
</evidence>
<keyword evidence="6" id="KW-1185">Reference proteome</keyword>
<dbReference type="SUPFAM" id="SSF53448">
    <property type="entry name" value="Nucleotide-diphospho-sugar transferases"/>
    <property type="match status" value="1"/>
</dbReference>
<dbReference type="InterPro" id="IPR001173">
    <property type="entry name" value="Glyco_trans_2-like"/>
</dbReference>
<evidence type="ECO:0000259" key="4">
    <source>
        <dbReference type="Pfam" id="PF00535"/>
    </source>
</evidence>
<protein>
    <submittedName>
        <fullName evidence="5">Glycosyltransferase</fullName>
        <ecNumber evidence="5">2.4.-.-</ecNumber>
    </submittedName>
</protein>
<dbReference type="RefSeq" id="WP_379893323.1">
    <property type="nucleotide sequence ID" value="NZ_JBHTOJ010000034.1"/>
</dbReference>
<dbReference type="InterPro" id="IPR029044">
    <property type="entry name" value="Nucleotide-diphossugar_trans"/>
</dbReference>
<dbReference type="InterPro" id="IPR050834">
    <property type="entry name" value="Glycosyltransf_2"/>
</dbReference>
<evidence type="ECO:0000313" key="5">
    <source>
        <dbReference type="EMBL" id="MFD1421250.1"/>
    </source>
</evidence>
<accession>A0ABW4C2W6</accession>
<comment type="similarity">
    <text evidence="1">Belongs to the glycosyltransferase 2 family.</text>
</comment>
<dbReference type="PANTHER" id="PTHR43685:SF5">
    <property type="entry name" value="GLYCOSYLTRANSFERASE EPSE-RELATED"/>
    <property type="match status" value="1"/>
</dbReference>
<dbReference type="EMBL" id="JBHTOJ010000034">
    <property type="protein sequence ID" value="MFD1421250.1"/>
    <property type="molecule type" value="Genomic_DNA"/>
</dbReference>
<feature type="domain" description="Glycosyltransferase 2-like" evidence="4">
    <location>
        <begin position="8"/>
        <end position="148"/>
    </location>
</feature>
<comment type="caution">
    <text evidence="5">The sequence shown here is derived from an EMBL/GenBank/DDBJ whole genome shotgun (WGS) entry which is preliminary data.</text>
</comment>
<dbReference type="Pfam" id="PF00535">
    <property type="entry name" value="Glycos_transf_2"/>
    <property type="match status" value="1"/>
</dbReference>
<keyword evidence="2 5" id="KW-0328">Glycosyltransferase</keyword>
<proteinExistence type="inferred from homology"/>
<reference evidence="6" key="1">
    <citation type="journal article" date="2019" name="Int. J. Syst. Evol. Microbiol.">
        <title>The Global Catalogue of Microorganisms (GCM) 10K type strain sequencing project: providing services to taxonomists for standard genome sequencing and annotation.</title>
        <authorList>
            <consortium name="The Broad Institute Genomics Platform"/>
            <consortium name="The Broad Institute Genome Sequencing Center for Infectious Disease"/>
            <person name="Wu L."/>
            <person name="Ma J."/>
        </authorList>
    </citation>
    <scope>NUCLEOTIDE SEQUENCE [LARGE SCALE GENOMIC DNA]</scope>
    <source>
        <strain evidence="6">CCM 8931</strain>
    </source>
</reference>
<dbReference type="EC" id="2.4.-.-" evidence="5"/>
<name>A0ABW4C2W6_9LACO</name>
<dbReference type="GO" id="GO:0016757">
    <property type="term" value="F:glycosyltransferase activity"/>
    <property type="evidence" value="ECO:0007669"/>
    <property type="project" value="UniProtKB-KW"/>
</dbReference>
<evidence type="ECO:0000256" key="2">
    <source>
        <dbReference type="ARBA" id="ARBA00022676"/>
    </source>
</evidence>
<sequence>MNYANVSILMSVYYKEDARYFKESLESVIQQTMIPRQIVIVRDGNLTKSLDNVLDNFIETYGYLIEISVIQLQQQKGLGIALNFGLQSCKYDLVARMDSDDHAMENRFEKQIKYLGTHPDIKVLGGQIQEFVNQWNQPFRLRNVPTSPISILKFSRYRNPLNHMTVMFDKRFILDVLDGYHDVPGFEDYELWLRVLKADQSALGNLADILVAARVSNLQERRGGLNYIRQNYLARQTFLRNDLITFKDFVVTVTAGILVSLTPSKLRAAIYKYILRKDYME</sequence>